<reference evidence="5" key="1">
    <citation type="journal article" date="2019" name="Sci. Rep.">
        <title>Draft genome of Tanacetum cinerariifolium, the natural source of mosquito coil.</title>
        <authorList>
            <person name="Yamashiro T."/>
            <person name="Shiraishi A."/>
            <person name="Satake H."/>
            <person name="Nakayama K."/>
        </authorList>
    </citation>
    <scope>NUCLEOTIDE SEQUENCE</scope>
</reference>
<evidence type="ECO:0000259" key="3">
    <source>
        <dbReference type="Pfam" id="PF03732"/>
    </source>
</evidence>
<dbReference type="PANTHER" id="PTHR33223">
    <property type="entry name" value="CCHC-TYPE DOMAIN-CONTAINING PROTEIN"/>
    <property type="match status" value="1"/>
</dbReference>
<dbReference type="Pfam" id="PF22936">
    <property type="entry name" value="Pol_BBD"/>
    <property type="match status" value="1"/>
</dbReference>
<evidence type="ECO:0000259" key="4">
    <source>
        <dbReference type="Pfam" id="PF22936"/>
    </source>
</evidence>
<organism evidence="5">
    <name type="scientific">Tanacetum cinerariifolium</name>
    <name type="common">Dalmatian daisy</name>
    <name type="synonym">Chrysanthemum cinerariifolium</name>
    <dbReference type="NCBI Taxonomy" id="118510"/>
    <lineage>
        <taxon>Eukaryota</taxon>
        <taxon>Viridiplantae</taxon>
        <taxon>Streptophyta</taxon>
        <taxon>Embryophyta</taxon>
        <taxon>Tracheophyta</taxon>
        <taxon>Spermatophyta</taxon>
        <taxon>Magnoliopsida</taxon>
        <taxon>eudicotyledons</taxon>
        <taxon>Gunneridae</taxon>
        <taxon>Pentapetalae</taxon>
        <taxon>asterids</taxon>
        <taxon>campanulids</taxon>
        <taxon>Asterales</taxon>
        <taxon>Asteraceae</taxon>
        <taxon>Asteroideae</taxon>
        <taxon>Anthemideae</taxon>
        <taxon>Anthemidinae</taxon>
        <taxon>Tanacetum</taxon>
    </lineage>
</organism>
<feature type="domain" description="Retrotransposon gag" evidence="3">
    <location>
        <begin position="663"/>
        <end position="748"/>
    </location>
</feature>
<evidence type="ECO:0000256" key="1">
    <source>
        <dbReference type="SAM" id="Coils"/>
    </source>
</evidence>
<feature type="compositionally biased region" description="Low complexity" evidence="2">
    <location>
        <begin position="461"/>
        <end position="470"/>
    </location>
</feature>
<dbReference type="PANTHER" id="PTHR33223:SF11">
    <property type="entry name" value="ELEMENT PROTEIN, PUTATIVE-RELATED"/>
    <property type="match status" value="1"/>
</dbReference>
<dbReference type="Pfam" id="PF03732">
    <property type="entry name" value="Retrotrans_gag"/>
    <property type="match status" value="1"/>
</dbReference>
<keyword evidence="1" id="KW-0175">Coiled coil</keyword>
<protein>
    <submittedName>
        <fullName evidence="5">Ribonuclease H-like domain-containing protein</fullName>
    </submittedName>
</protein>
<feature type="region of interest" description="Disordered" evidence="2">
    <location>
        <begin position="414"/>
        <end position="470"/>
    </location>
</feature>
<dbReference type="InterPro" id="IPR005162">
    <property type="entry name" value="Retrotrans_gag_dom"/>
</dbReference>
<evidence type="ECO:0000256" key="2">
    <source>
        <dbReference type="SAM" id="MobiDB-lite"/>
    </source>
</evidence>
<dbReference type="Pfam" id="PF14223">
    <property type="entry name" value="Retrotran_gag_2"/>
    <property type="match status" value="1"/>
</dbReference>
<feature type="coiled-coil region" evidence="1">
    <location>
        <begin position="2"/>
        <end position="29"/>
    </location>
</feature>
<feature type="compositionally biased region" description="Basic and acidic residues" evidence="2">
    <location>
        <begin position="421"/>
        <end position="460"/>
    </location>
</feature>
<comment type="caution">
    <text evidence="5">The sequence shown here is derived from an EMBL/GenBank/DDBJ whole genome shotgun (WGS) entry which is preliminary data.</text>
</comment>
<feature type="region of interest" description="Disordered" evidence="2">
    <location>
        <begin position="582"/>
        <end position="621"/>
    </location>
</feature>
<dbReference type="InterPro" id="IPR054722">
    <property type="entry name" value="PolX-like_BBD"/>
</dbReference>
<proteinExistence type="predicted"/>
<dbReference type="EMBL" id="BKCJ010002368">
    <property type="protein sequence ID" value="GEU48076.1"/>
    <property type="molecule type" value="Genomic_DNA"/>
</dbReference>
<evidence type="ECO:0000313" key="5">
    <source>
        <dbReference type="EMBL" id="GEU48076.1"/>
    </source>
</evidence>
<sequence>MLDQAFNRLQKLVSQLEHLDEKLSQEDVNQNLLRSLSPEWNTHAVVWRNKADLGTMSMDDLYKNHKVTQVNAAYSTNIDNLSDAVIYVFFTSQPNSPQLVHEDLQQIYPYDMEEMDLRWECRAPKNQDNKNIERSRRSVPVETSTSTNLVSCDSLGGYDWSDQEEEGPNYALMAFLSLNFDSEIVENYKKGLGYKNYNVVPPPYTGKFMLTTPDLSFTYLDEFVNKPVLENYKAMSNKEEPKVVRKHDDAPIIEEWVLDDEEKDVSQPKIEKKIDNLQMDLQNQRVIDSRRSRHMIENISYLIDYEEIDGGYVAFGGNPKGGKITRKCIIKTGNLDFENMYFVIELKFNLFSFSQMCDKKNSVLFNDTRCIVLSPNFKLIDESQVLLRVPRKNNTYSVDLKNIVLERGAQSNSFAGTKASDNADPKSSHDDGFKRSSDVRNKVDEDPSKESECNDQEKKNNVNSTNNVNTVSSSINAVGTNEVNVVGGKMSIELLFDPNMPALEDVSIFNFSNDDEYDGVVANMNNFRYNNPILSLNKFPTRIKDQKLAYCVTYQVIASPFPTPLLACSFFSLRATVTSSSKLSRDQTYNPTSSTNPTPKGRIRRSSKQKVENSNFEEHLPPVAMMTDNRTMVEMPRAPTEGCAKVIVVPPILAEQFELKHRAARRWLEKEPPRFITTWDDLVSTFINELFPPSRTTNLRNEILNFQKNFNESFHEAWERYKDLIRACPHHGFTELHQLDTFYNALNPADQDSLNAAAGGNLLEKSPQDALIIIKNKSKFAVHEAN</sequence>
<gene>
    <name evidence="5" type="ORF">Tci_020054</name>
</gene>
<dbReference type="AlphaFoldDB" id="A0A6L2KFC1"/>
<feature type="compositionally biased region" description="Low complexity" evidence="2">
    <location>
        <begin position="590"/>
        <end position="599"/>
    </location>
</feature>
<name>A0A6L2KFC1_TANCI</name>
<feature type="domain" description="Retrovirus-related Pol polyprotein from transposon TNT 1-94-like beta-barrel" evidence="4">
    <location>
        <begin position="286"/>
        <end position="359"/>
    </location>
</feature>
<accession>A0A6L2KFC1</accession>